<dbReference type="Pfam" id="PF02254">
    <property type="entry name" value="TrkA_N"/>
    <property type="match status" value="1"/>
</dbReference>
<feature type="transmembrane region" description="Helical" evidence="2">
    <location>
        <begin position="73"/>
        <end position="94"/>
    </location>
</feature>
<evidence type="ECO:0000259" key="3">
    <source>
        <dbReference type="PROSITE" id="PS51201"/>
    </source>
</evidence>
<dbReference type="PRINTS" id="PR00169">
    <property type="entry name" value="KCHANNEL"/>
</dbReference>
<dbReference type="Proteomes" id="UP000198584">
    <property type="component" value="Unassembled WGS sequence"/>
</dbReference>
<proteinExistence type="predicted"/>
<keyword evidence="4" id="KW-0813">Transport</keyword>
<dbReference type="Pfam" id="PF07885">
    <property type="entry name" value="Ion_trans_2"/>
    <property type="match status" value="1"/>
</dbReference>
<sequence length="341" mass="38345">MYILRKLLAKMVNINNYVLFLSSGMLVILSTILIVNVEKENFPTYFDGFWWVMTTVTTVGYGDYYPVTIAGRMIAIALYILGIGLIGVVIGKVVDGFASFRKKRLEGDIVYKDKNHYIIIGWSQKASFAIKEIMDTYENAEIVIIDDLKEAPFLKDNIHYIKGNASQKETLLNANAAAAKAVMIFADDRIKDDQLIDGKSLLIASTVEALAPDVHTIVEVMEEAHIKNFKHVRVDEFIISNETVSSLAVRSAFMNGVSNIYGQLLSRSHGDDLYLIPKREDWKTYRDAFDSLLQRGATLIADGNDLNINRRLNEQIPEEARLFAICDDVTYKKIIGNEGGK</sequence>
<dbReference type="AlphaFoldDB" id="A0A1H4BER1"/>
<keyword evidence="2" id="KW-1133">Transmembrane helix</keyword>
<dbReference type="InterPro" id="IPR050721">
    <property type="entry name" value="Trk_Ktr_HKT_K-transport"/>
</dbReference>
<keyword evidence="2" id="KW-0812">Transmembrane</keyword>
<accession>A0A1H4BER1</accession>
<evidence type="ECO:0000256" key="1">
    <source>
        <dbReference type="ARBA" id="ARBA00004651"/>
    </source>
</evidence>
<dbReference type="Gene3D" id="3.40.50.720">
    <property type="entry name" value="NAD(P)-binding Rossmann-like Domain"/>
    <property type="match status" value="1"/>
</dbReference>
<evidence type="ECO:0000256" key="2">
    <source>
        <dbReference type="SAM" id="Phobius"/>
    </source>
</evidence>
<keyword evidence="4" id="KW-0406">Ion transport</keyword>
<dbReference type="PANTHER" id="PTHR43833:SF9">
    <property type="entry name" value="POTASSIUM CHANNEL PROTEIN YUGO-RELATED"/>
    <property type="match status" value="1"/>
</dbReference>
<keyword evidence="2" id="KW-0472">Membrane</keyword>
<feature type="domain" description="RCK N-terminal" evidence="3">
    <location>
        <begin position="114"/>
        <end position="239"/>
    </location>
</feature>
<dbReference type="GO" id="GO:0005886">
    <property type="term" value="C:plasma membrane"/>
    <property type="evidence" value="ECO:0007669"/>
    <property type="project" value="UniProtKB-SubCell"/>
</dbReference>
<dbReference type="PROSITE" id="PS51201">
    <property type="entry name" value="RCK_N"/>
    <property type="match status" value="1"/>
</dbReference>
<dbReference type="RefSeq" id="WP_093044042.1">
    <property type="nucleotide sequence ID" value="NZ_FNQR01000005.1"/>
</dbReference>
<dbReference type="InterPro" id="IPR013099">
    <property type="entry name" value="K_chnl_dom"/>
</dbReference>
<dbReference type="EMBL" id="FNQR01000005">
    <property type="protein sequence ID" value="SEA46695.1"/>
    <property type="molecule type" value="Genomic_DNA"/>
</dbReference>
<name>A0A1H4BER1_9BACI</name>
<reference evidence="4 5" key="1">
    <citation type="submission" date="2016-10" db="EMBL/GenBank/DDBJ databases">
        <authorList>
            <person name="de Groot N.N."/>
        </authorList>
    </citation>
    <scope>NUCLEOTIDE SEQUENCE [LARGE SCALE GENOMIC DNA]</scope>
    <source>
        <strain evidence="4 5">CCM7597</strain>
    </source>
</reference>
<dbReference type="GO" id="GO:0006813">
    <property type="term" value="P:potassium ion transport"/>
    <property type="evidence" value="ECO:0007669"/>
    <property type="project" value="InterPro"/>
</dbReference>
<feature type="transmembrane region" description="Helical" evidence="2">
    <location>
        <begin position="49"/>
        <end position="67"/>
    </location>
</feature>
<organism evidence="4 5">
    <name type="scientific">Thalassobacillus cyri</name>
    <dbReference type="NCBI Taxonomy" id="571932"/>
    <lineage>
        <taxon>Bacteria</taxon>
        <taxon>Bacillati</taxon>
        <taxon>Bacillota</taxon>
        <taxon>Bacilli</taxon>
        <taxon>Bacillales</taxon>
        <taxon>Bacillaceae</taxon>
        <taxon>Thalassobacillus</taxon>
    </lineage>
</organism>
<dbReference type="STRING" id="571932.SAMN05421743_1058"/>
<keyword evidence="4" id="KW-0407">Ion channel</keyword>
<evidence type="ECO:0000313" key="4">
    <source>
        <dbReference type="EMBL" id="SEA46695.1"/>
    </source>
</evidence>
<gene>
    <name evidence="4" type="ORF">SAMN05421743_1058</name>
</gene>
<dbReference type="PANTHER" id="PTHR43833">
    <property type="entry name" value="POTASSIUM CHANNEL PROTEIN 2-RELATED-RELATED"/>
    <property type="match status" value="1"/>
</dbReference>
<keyword evidence="5" id="KW-1185">Reference proteome</keyword>
<dbReference type="SUPFAM" id="SSF51735">
    <property type="entry name" value="NAD(P)-binding Rossmann-fold domains"/>
    <property type="match status" value="1"/>
</dbReference>
<dbReference type="GO" id="GO:0034220">
    <property type="term" value="P:monoatomic ion transmembrane transport"/>
    <property type="evidence" value="ECO:0007669"/>
    <property type="project" value="UniProtKB-KW"/>
</dbReference>
<evidence type="ECO:0000313" key="5">
    <source>
        <dbReference type="Proteomes" id="UP000198584"/>
    </source>
</evidence>
<dbReference type="SUPFAM" id="SSF81324">
    <property type="entry name" value="Voltage-gated potassium channels"/>
    <property type="match status" value="1"/>
</dbReference>
<dbReference type="Gene3D" id="1.10.287.70">
    <property type="match status" value="1"/>
</dbReference>
<comment type="subcellular location">
    <subcellularLocation>
        <location evidence="1">Cell membrane</location>
        <topology evidence="1">Multi-pass membrane protein</topology>
    </subcellularLocation>
</comment>
<protein>
    <submittedName>
        <fullName evidence="4">Voltage-gated potassium channel</fullName>
    </submittedName>
</protein>
<feature type="transmembrane region" description="Helical" evidence="2">
    <location>
        <begin position="17"/>
        <end position="37"/>
    </location>
</feature>
<dbReference type="OrthoDB" id="9785285at2"/>
<dbReference type="InterPro" id="IPR036291">
    <property type="entry name" value="NAD(P)-bd_dom_sf"/>
</dbReference>
<dbReference type="InterPro" id="IPR003148">
    <property type="entry name" value="RCK_N"/>
</dbReference>